<dbReference type="EMBL" id="AJWZ01011458">
    <property type="protein sequence ID" value="EKC45191.1"/>
    <property type="molecule type" value="Genomic_DNA"/>
</dbReference>
<feature type="transmembrane region" description="Helical" evidence="1">
    <location>
        <begin position="225"/>
        <end position="246"/>
    </location>
</feature>
<feature type="transmembrane region" description="Helical" evidence="1">
    <location>
        <begin position="147"/>
        <end position="170"/>
    </location>
</feature>
<proteinExistence type="predicted"/>
<dbReference type="AlphaFoldDB" id="K1SCV6"/>
<keyword evidence="1" id="KW-0812">Transmembrane</keyword>
<organism evidence="2">
    <name type="scientific">human gut metagenome</name>
    <dbReference type="NCBI Taxonomy" id="408170"/>
    <lineage>
        <taxon>unclassified sequences</taxon>
        <taxon>metagenomes</taxon>
        <taxon>organismal metagenomes</taxon>
    </lineage>
</organism>
<keyword evidence="1" id="KW-0472">Membrane</keyword>
<feature type="transmembrane region" description="Helical" evidence="1">
    <location>
        <begin position="12"/>
        <end position="37"/>
    </location>
</feature>
<feature type="transmembrane region" description="Helical" evidence="1">
    <location>
        <begin position="49"/>
        <end position="75"/>
    </location>
</feature>
<comment type="caution">
    <text evidence="2">The sequence shown here is derived from an EMBL/GenBank/DDBJ whole genome shotgun (WGS) entry which is preliminary data.</text>
</comment>
<evidence type="ECO:0008006" key="3">
    <source>
        <dbReference type="Google" id="ProtNLM"/>
    </source>
</evidence>
<sequence length="260" mass="29885">MLNKLLKYDLKNIFKIMVPIYIVAIFISTLARGAYYLSDKITLFQISYAFMFAIYIVATFSLPFATWIIGCIRFYKNIVKDEGYLMNTLPVKKSSLILSKLITTIVAIAASTLVSAICLGIGIFGIYVQTADVIWALDLLKDCDIVFFSLIFASFFVGIIMQQLLIYLSISIGQMHNKNKGFFSFLYMIAVYYITQLFVALFLIIPIYFNNNWSKYLEQNTPPMSFLQIFLLASLILNIIICFVYYKITTINLEKRLNLE</sequence>
<feature type="transmembrane region" description="Helical" evidence="1">
    <location>
        <begin position="96"/>
        <end position="127"/>
    </location>
</feature>
<keyword evidence="1" id="KW-1133">Transmembrane helix</keyword>
<protein>
    <recommendedName>
        <fullName evidence="3">ABC transporter permease</fullName>
    </recommendedName>
</protein>
<name>K1SCV6_9ZZZZ</name>
<accession>K1SCV6</accession>
<gene>
    <name evidence="2" type="ORF">OBE_17026</name>
</gene>
<evidence type="ECO:0000256" key="1">
    <source>
        <dbReference type="SAM" id="Phobius"/>
    </source>
</evidence>
<evidence type="ECO:0000313" key="2">
    <source>
        <dbReference type="EMBL" id="EKC45191.1"/>
    </source>
</evidence>
<feature type="transmembrane region" description="Helical" evidence="1">
    <location>
        <begin position="182"/>
        <end position="205"/>
    </location>
</feature>
<reference evidence="2" key="1">
    <citation type="journal article" date="2013" name="Environ. Microbiol.">
        <title>Microbiota from the distal guts of lean and obese adolescents exhibit partial functional redundancy besides clear differences in community structure.</title>
        <authorList>
            <person name="Ferrer M."/>
            <person name="Ruiz A."/>
            <person name="Lanza F."/>
            <person name="Haange S.B."/>
            <person name="Oberbach A."/>
            <person name="Till H."/>
            <person name="Bargiela R."/>
            <person name="Campoy C."/>
            <person name="Segura M.T."/>
            <person name="Richter M."/>
            <person name="von Bergen M."/>
            <person name="Seifert J."/>
            <person name="Suarez A."/>
        </authorList>
    </citation>
    <scope>NUCLEOTIDE SEQUENCE</scope>
</reference>